<dbReference type="GO" id="GO:0061630">
    <property type="term" value="F:ubiquitin protein ligase activity"/>
    <property type="evidence" value="ECO:0007669"/>
    <property type="project" value="InterPro"/>
</dbReference>
<proteinExistence type="predicted"/>
<organism evidence="3 4">
    <name type="scientific">Novymonas esmeraldas</name>
    <dbReference type="NCBI Taxonomy" id="1808958"/>
    <lineage>
        <taxon>Eukaryota</taxon>
        <taxon>Discoba</taxon>
        <taxon>Euglenozoa</taxon>
        <taxon>Kinetoplastea</taxon>
        <taxon>Metakinetoplastina</taxon>
        <taxon>Trypanosomatida</taxon>
        <taxon>Trypanosomatidae</taxon>
        <taxon>Novymonas</taxon>
    </lineage>
</organism>
<gene>
    <name evidence="3" type="ORF">NESM_000154700</name>
</gene>
<feature type="domain" description="Ubiquitin-like" evidence="2">
    <location>
        <begin position="8"/>
        <end position="62"/>
    </location>
</feature>
<dbReference type="CDD" id="cd19677">
    <property type="entry name" value="UBR-box_UBR7"/>
    <property type="match status" value="1"/>
</dbReference>
<dbReference type="Proteomes" id="UP001430356">
    <property type="component" value="Unassembled WGS sequence"/>
</dbReference>
<dbReference type="PANTHER" id="PTHR13513:SF9">
    <property type="entry name" value="E3 UBIQUITIN-PROTEIN LIGASE UBR7-RELATED"/>
    <property type="match status" value="1"/>
</dbReference>
<dbReference type="AlphaFoldDB" id="A0AAW0F563"/>
<keyword evidence="4" id="KW-1185">Reference proteome</keyword>
<dbReference type="CDD" id="cd17039">
    <property type="entry name" value="Ubl_ubiquitin_like"/>
    <property type="match status" value="1"/>
</dbReference>
<evidence type="ECO:0000313" key="4">
    <source>
        <dbReference type="Proteomes" id="UP001430356"/>
    </source>
</evidence>
<name>A0AAW0F563_9TRYP</name>
<feature type="compositionally biased region" description="Acidic residues" evidence="1">
    <location>
        <begin position="327"/>
        <end position="336"/>
    </location>
</feature>
<evidence type="ECO:0000256" key="1">
    <source>
        <dbReference type="SAM" id="MobiDB-lite"/>
    </source>
</evidence>
<dbReference type="EMBL" id="JAECZO010000010">
    <property type="protein sequence ID" value="KAK7200956.1"/>
    <property type="molecule type" value="Genomic_DNA"/>
</dbReference>
<feature type="compositionally biased region" description="Low complexity" evidence="1">
    <location>
        <begin position="699"/>
        <end position="713"/>
    </location>
</feature>
<dbReference type="Gene3D" id="3.10.20.90">
    <property type="entry name" value="Phosphatidylinositol 3-kinase Catalytic Subunit, Chain A, domain 1"/>
    <property type="match status" value="1"/>
</dbReference>
<dbReference type="PROSITE" id="PS50053">
    <property type="entry name" value="UBIQUITIN_2"/>
    <property type="match status" value="1"/>
</dbReference>
<dbReference type="InterPro" id="IPR040204">
    <property type="entry name" value="UBR7"/>
</dbReference>
<comment type="caution">
    <text evidence="3">The sequence shown here is derived from an EMBL/GenBank/DDBJ whole genome shotgun (WGS) entry which is preliminary data.</text>
</comment>
<evidence type="ECO:0000313" key="3">
    <source>
        <dbReference type="EMBL" id="KAK7200956.1"/>
    </source>
</evidence>
<feature type="region of interest" description="Disordered" evidence="1">
    <location>
        <begin position="234"/>
        <end position="281"/>
    </location>
</feature>
<feature type="compositionally biased region" description="Low complexity" evidence="1">
    <location>
        <begin position="304"/>
        <end position="314"/>
    </location>
</feature>
<feature type="region of interest" description="Disordered" evidence="1">
    <location>
        <begin position="297"/>
        <end position="357"/>
    </location>
</feature>
<dbReference type="SUPFAM" id="SSF54236">
    <property type="entry name" value="Ubiquitin-like"/>
    <property type="match status" value="1"/>
</dbReference>
<feature type="compositionally biased region" description="Basic and acidic residues" evidence="1">
    <location>
        <begin position="316"/>
        <end position="326"/>
    </location>
</feature>
<sequence length="820" mass="89419">MALSTREVYVDFEVKFGKSVVSLEMPVSATVRDLKQRLEEETHVRIAKQRLLLNAPVVKARQRDPPLATMIRALLPADLVARCEQHDGAVAQHVRVGAMLLGSVDAAPTVDVTAASEISRLVATTVEHDGKWYRCSYARGYLRQTAYVCRTCINEGRADPQHVLCLACAELCHGNHDVEEWGMRYHMRCDCCTQKCWRPPTDPKTAAAAAAARRAVQHPSAAQPSAEVWTLQTHEIEQRTMRKRTRSTSPLAPRRSRGSSPIGGIRMAAAPPPDMPEVSLHASSAASAVAPGAVAFPSAPPPTSSAAPAAAGSAHGHRDTTAVQDEREGEEEEGAEEGGAGAGDEQAERPPPPLPELHRCAFVVDSKTGKAPEASVLPVNRGNRYPRDSLHWCHCKSTQPSDDPECGGVACMLCCSCFWSTHITRLHTLQYRRLPCYGDVLLGDTVAFKCRTCNTHVCAPCRYRCHKDHDVEDVLVTPSRDDGTDNGALEGAQFSCGCRGLCAIAEEVPADMIDDVSTFAPIPDSVAVELMNEDIFSGFVCAACMQEHPWMATEDPLRCYGGQLPPPVLTKKPVIACGATATGDDSEVFPYHGMLLPVTAFTSGMTCPCEPCRAAFDAFAPRATEDATQMVMELHDYCDNCGAFIKDQQAFMCRTCEMHYEETFFICKDCNAMREILVQNTNRVRASTTMQPSEEEEPTSSSQAPPPASSSSPREADVVEGDGEAAQDSSHTYKHDLSHDFIEDTLDNLYGLCGMQVLQSTDPETQDYIASNWDPAVHRVELTNTLTQSLGQIPLQFSAEELQEIAELNQRHSGTEEESP</sequence>
<protein>
    <submittedName>
        <fullName evidence="3">Zinc finger in N-recognin (UBR box)</fullName>
    </submittedName>
</protein>
<dbReference type="InterPro" id="IPR029071">
    <property type="entry name" value="Ubiquitin-like_domsf"/>
</dbReference>
<accession>A0AAW0F563</accession>
<dbReference type="GO" id="GO:0005737">
    <property type="term" value="C:cytoplasm"/>
    <property type="evidence" value="ECO:0007669"/>
    <property type="project" value="TreeGrafter"/>
</dbReference>
<feature type="region of interest" description="Disordered" evidence="1">
    <location>
        <begin position="685"/>
        <end position="732"/>
    </location>
</feature>
<dbReference type="GO" id="GO:0008270">
    <property type="term" value="F:zinc ion binding"/>
    <property type="evidence" value="ECO:0007669"/>
    <property type="project" value="InterPro"/>
</dbReference>
<dbReference type="InterPro" id="IPR047506">
    <property type="entry name" value="UBR7-like_UBR-box"/>
</dbReference>
<dbReference type="InterPro" id="IPR000626">
    <property type="entry name" value="Ubiquitin-like_dom"/>
</dbReference>
<reference evidence="3 4" key="1">
    <citation type="journal article" date="2021" name="MBio">
        <title>A New Model Trypanosomatid, Novymonas esmeraldas: Genomic Perception of Its 'Candidatus Pandoraea novymonadis' Endosymbiont.</title>
        <authorList>
            <person name="Zakharova A."/>
            <person name="Saura A."/>
            <person name="Butenko A."/>
            <person name="Podesvova L."/>
            <person name="Warmusova S."/>
            <person name="Kostygov A.Y."/>
            <person name="Nenarokova A."/>
            <person name="Lukes J."/>
            <person name="Opperdoes F.R."/>
            <person name="Yurchenko V."/>
        </authorList>
    </citation>
    <scope>NUCLEOTIDE SEQUENCE [LARGE SCALE GENOMIC DNA]</scope>
    <source>
        <strain evidence="3 4">E262AT.01</strain>
    </source>
</reference>
<evidence type="ECO:0000259" key="2">
    <source>
        <dbReference type="PROSITE" id="PS50053"/>
    </source>
</evidence>
<dbReference type="PANTHER" id="PTHR13513">
    <property type="entry name" value="E3 UBIQUITIN-PROTEIN LIGASE UBR7"/>
    <property type="match status" value="1"/>
</dbReference>